<keyword evidence="1" id="KW-0472">Membrane</keyword>
<gene>
    <name evidence="2" type="ORF">AKJ36_02015</name>
</gene>
<evidence type="ECO:0000313" key="2">
    <source>
        <dbReference type="EMBL" id="KXA94877.1"/>
    </source>
</evidence>
<feature type="transmembrane region" description="Helical" evidence="1">
    <location>
        <begin position="45"/>
        <end position="72"/>
    </location>
</feature>
<dbReference type="EMBL" id="LHXQ01000024">
    <property type="protein sequence ID" value="KXA94877.1"/>
    <property type="molecule type" value="Genomic_DNA"/>
</dbReference>
<keyword evidence="3" id="KW-1185">Reference proteome</keyword>
<keyword evidence="1" id="KW-1133">Transmembrane helix</keyword>
<comment type="caution">
    <text evidence="2">The sequence shown here is derived from an EMBL/GenBank/DDBJ whole genome shotgun (WGS) entry which is preliminary data.</text>
</comment>
<proteinExistence type="predicted"/>
<sequence length="74" mass="8425">LPHSLLRGSKLLSLDRVVVRIFLWNEFFIYVAYGKSSWRGAFIQLIVIVVIVIVIGIVMSLIGIGIGFLRFFPF</sequence>
<reference evidence="2 3" key="1">
    <citation type="journal article" date="2016" name="Sci. Rep.">
        <title>Metabolic traits of an uncultured archaeal lineage -MSBL1- from brine pools of the Red Sea.</title>
        <authorList>
            <person name="Mwirichia R."/>
            <person name="Alam I."/>
            <person name="Rashid M."/>
            <person name="Vinu M."/>
            <person name="Ba-Alawi W."/>
            <person name="Anthony Kamau A."/>
            <person name="Kamanda Ngugi D."/>
            <person name="Goker M."/>
            <person name="Klenk H.P."/>
            <person name="Bajic V."/>
            <person name="Stingl U."/>
        </authorList>
    </citation>
    <scope>NUCLEOTIDE SEQUENCE [LARGE SCALE GENOMIC DNA]</scope>
    <source>
        <strain evidence="2">SCGC-AAA259I07</strain>
    </source>
</reference>
<feature type="transmembrane region" description="Helical" evidence="1">
    <location>
        <begin position="17"/>
        <end position="33"/>
    </location>
</feature>
<organism evidence="2 3">
    <name type="scientific">candidate division MSBL1 archaeon SCGC-AAA259I07</name>
    <dbReference type="NCBI Taxonomy" id="1698266"/>
    <lineage>
        <taxon>Archaea</taxon>
        <taxon>Methanobacteriati</taxon>
        <taxon>Methanobacteriota</taxon>
        <taxon>candidate division MSBL1</taxon>
    </lineage>
</organism>
<keyword evidence="1" id="KW-0812">Transmembrane</keyword>
<dbReference type="Proteomes" id="UP000070155">
    <property type="component" value="Unassembled WGS sequence"/>
</dbReference>
<feature type="non-terminal residue" evidence="2">
    <location>
        <position position="1"/>
    </location>
</feature>
<evidence type="ECO:0000256" key="1">
    <source>
        <dbReference type="SAM" id="Phobius"/>
    </source>
</evidence>
<evidence type="ECO:0000313" key="3">
    <source>
        <dbReference type="Proteomes" id="UP000070155"/>
    </source>
</evidence>
<accession>A0A133UL15</accession>
<dbReference type="AlphaFoldDB" id="A0A133UL15"/>
<protein>
    <submittedName>
        <fullName evidence="2">Uncharacterized protein</fullName>
    </submittedName>
</protein>
<name>A0A133UL15_9EURY</name>